<dbReference type="AlphaFoldDB" id="A0A0F8WTH2"/>
<comment type="caution">
    <text evidence="1">The sequence shown here is derived from an EMBL/GenBank/DDBJ whole genome shotgun (WGS) entry which is preliminary data.</text>
</comment>
<evidence type="ECO:0000313" key="1">
    <source>
        <dbReference type="EMBL" id="KKK60013.1"/>
    </source>
</evidence>
<proteinExistence type="predicted"/>
<protein>
    <recommendedName>
        <fullName evidence="2">Nuclease associated modular domain-containing protein</fullName>
    </recommendedName>
</protein>
<reference evidence="1" key="1">
    <citation type="journal article" date="2015" name="Nature">
        <title>Complex archaea that bridge the gap between prokaryotes and eukaryotes.</title>
        <authorList>
            <person name="Spang A."/>
            <person name="Saw J.H."/>
            <person name="Jorgensen S.L."/>
            <person name="Zaremba-Niedzwiedzka K."/>
            <person name="Martijn J."/>
            <person name="Lind A.E."/>
            <person name="van Eijk R."/>
            <person name="Schleper C."/>
            <person name="Guy L."/>
            <person name="Ettema T.J."/>
        </authorList>
    </citation>
    <scope>NUCLEOTIDE SEQUENCE</scope>
</reference>
<dbReference type="EMBL" id="LAZR01063180">
    <property type="protein sequence ID" value="KKK60013.1"/>
    <property type="molecule type" value="Genomic_DNA"/>
</dbReference>
<organism evidence="1">
    <name type="scientific">marine sediment metagenome</name>
    <dbReference type="NCBI Taxonomy" id="412755"/>
    <lineage>
        <taxon>unclassified sequences</taxon>
        <taxon>metagenomes</taxon>
        <taxon>ecological metagenomes</taxon>
    </lineage>
</organism>
<gene>
    <name evidence="1" type="ORF">LCGC14_3028620</name>
</gene>
<name>A0A0F8WTH2_9ZZZZ</name>
<evidence type="ECO:0008006" key="2">
    <source>
        <dbReference type="Google" id="ProtNLM"/>
    </source>
</evidence>
<feature type="non-terminal residue" evidence="1">
    <location>
        <position position="85"/>
    </location>
</feature>
<sequence length="85" mass="10020">MKKWKRNCPNPDSNPKCEKELSYSRIYERDRAEKQNTNCNSCAKKGKKRKPFSDEWKKNIGKSVSGERNGMYGVHRFGENNPMYD</sequence>
<accession>A0A0F8WTH2</accession>